<comment type="caution">
    <text evidence="2">The sequence shown here is derived from an EMBL/GenBank/DDBJ whole genome shotgun (WGS) entry which is preliminary data.</text>
</comment>
<protein>
    <recommendedName>
        <fullName evidence="4">FHA domain-containing protein</fullName>
    </recommendedName>
</protein>
<dbReference type="InterPro" id="IPR008984">
    <property type="entry name" value="SMAD_FHA_dom_sf"/>
</dbReference>
<dbReference type="PANTHER" id="PTHR37733">
    <property type="entry name" value="SMAD/FHA DOMAIN-CONTAINING PROTEIN"/>
    <property type="match status" value="1"/>
</dbReference>
<dbReference type="CDD" id="cd22671">
    <property type="entry name" value="FHA_APTX-like"/>
    <property type="match status" value="1"/>
</dbReference>
<dbReference type="Gene3D" id="2.60.200.20">
    <property type="match status" value="1"/>
</dbReference>
<feature type="compositionally biased region" description="Basic and acidic residues" evidence="1">
    <location>
        <begin position="179"/>
        <end position="191"/>
    </location>
</feature>
<dbReference type="EMBL" id="JAYWIO010000005">
    <property type="protein sequence ID" value="KAK7261694.1"/>
    <property type="molecule type" value="Genomic_DNA"/>
</dbReference>
<name>A0AAN9ER62_CROPI</name>
<feature type="region of interest" description="Disordered" evidence="1">
    <location>
        <begin position="179"/>
        <end position="319"/>
    </location>
</feature>
<proteinExistence type="predicted"/>
<evidence type="ECO:0008006" key="4">
    <source>
        <dbReference type="Google" id="ProtNLM"/>
    </source>
</evidence>
<dbReference type="Proteomes" id="UP001372338">
    <property type="component" value="Unassembled WGS sequence"/>
</dbReference>
<accession>A0AAN9ER62</accession>
<organism evidence="2 3">
    <name type="scientific">Crotalaria pallida</name>
    <name type="common">Smooth rattlebox</name>
    <name type="synonym">Crotalaria striata</name>
    <dbReference type="NCBI Taxonomy" id="3830"/>
    <lineage>
        <taxon>Eukaryota</taxon>
        <taxon>Viridiplantae</taxon>
        <taxon>Streptophyta</taxon>
        <taxon>Embryophyta</taxon>
        <taxon>Tracheophyta</taxon>
        <taxon>Spermatophyta</taxon>
        <taxon>Magnoliopsida</taxon>
        <taxon>eudicotyledons</taxon>
        <taxon>Gunneridae</taxon>
        <taxon>Pentapetalae</taxon>
        <taxon>rosids</taxon>
        <taxon>fabids</taxon>
        <taxon>Fabales</taxon>
        <taxon>Fabaceae</taxon>
        <taxon>Papilionoideae</taxon>
        <taxon>50 kb inversion clade</taxon>
        <taxon>genistoids sensu lato</taxon>
        <taxon>core genistoids</taxon>
        <taxon>Crotalarieae</taxon>
        <taxon>Crotalaria</taxon>
    </lineage>
</organism>
<evidence type="ECO:0000313" key="3">
    <source>
        <dbReference type="Proteomes" id="UP001372338"/>
    </source>
</evidence>
<dbReference type="PANTHER" id="PTHR37733:SF1">
    <property type="entry name" value="SMAD_FHA DOMAIN-CONTAINING PROTEIN"/>
    <property type="match status" value="1"/>
</dbReference>
<dbReference type="SUPFAM" id="SSF49879">
    <property type="entry name" value="SMAD/FHA domain"/>
    <property type="match status" value="1"/>
</dbReference>
<evidence type="ECO:0000313" key="2">
    <source>
        <dbReference type="EMBL" id="KAK7261694.1"/>
    </source>
</evidence>
<evidence type="ECO:0000256" key="1">
    <source>
        <dbReference type="SAM" id="MobiDB-lite"/>
    </source>
</evidence>
<reference evidence="2 3" key="1">
    <citation type="submission" date="2024-01" db="EMBL/GenBank/DDBJ databases">
        <title>The genomes of 5 underutilized Papilionoideae crops provide insights into root nodulation and disease resistanc.</title>
        <authorList>
            <person name="Yuan L."/>
        </authorList>
    </citation>
    <scope>NUCLEOTIDE SEQUENCE [LARGE SCALE GENOMIC DNA]</scope>
    <source>
        <strain evidence="2">ZHUSHIDOU_FW_LH</strain>
        <tissue evidence="2">Leaf</tissue>
    </source>
</reference>
<feature type="compositionally biased region" description="Acidic residues" evidence="1">
    <location>
        <begin position="204"/>
        <end position="216"/>
    </location>
</feature>
<gene>
    <name evidence="2" type="ORF">RIF29_28011</name>
</gene>
<dbReference type="AlphaFoldDB" id="A0AAN9ER62"/>
<feature type="compositionally biased region" description="Acidic residues" evidence="1">
    <location>
        <begin position="262"/>
        <end position="319"/>
    </location>
</feature>
<keyword evidence="3" id="KW-1185">Reference proteome</keyword>
<sequence>MEQLQVKVEVEGEDGSKFPFTLNHEEEEEEEQPKSLFFGRGHGFNTNDRTVSRRHVSFQLNNNNPISQSRVSFQVIGKNPIWVLPNDDETLSIFRKFEEGELRFGDRFCLSGKVPIWFNLKKVEDLEEGAEKKNDGEIDVSGIDVVKEFGFLVMGHEFDHYPKGRIRNVKDWEWFLEEPSKDSEDEGERREMRRKRKKGKGNIGDDEWTGESEDDKDIVAKIRKGKRPGYSTRSKDTKGSNKNAKGGRSSKRKKATSVNETVDNEEEEGGGGEADDDDDETLGGFIVDDEENDQEDEEENIEEEEEEFEDDDDDDVVEG</sequence>